<comment type="caution">
    <text evidence="5">The sequence shown here is derived from an EMBL/GenBank/DDBJ whole genome shotgun (WGS) entry which is preliminary data.</text>
</comment>
<gene>
    <name evidence="5" type="ORF">WJX72_011414</name>
</gene>
<feature type="domain" description="Attractin/MKLN-like beta-propeller" evidence="4">
    <location>
        <begin position="113"/>
        <end position="289"/>
    </location>
</feature>
<keyword evidence="6" id="KW-1185">Reference proteome</keyword>
<sequence length="446" mass="49348">MQLHAAARLGLLLLLAASSCSPACCKVTWETVHPATAEATGGRNSPAIRYSHAAATYDKQMFISHGYYYDAATGEPKWLSDTWAMAMQPPYKWHKLHDGIAHADAVKAAQRKKPGKAPCGRYGATSVAYAGKLYLFGGTDGGHSKHGKPGYEQGYDLDELWSFDIKKRSWSPILNAKASPEWPAARYLHVAVPVGAQMLVYGGNAAELGDVWSFDFASRKWMLLIKTVEADVGGPGSLFAASAVPAGDGDGFLVFGGRRFRAKPSELSEHTWHFSVSRRQWQRLQSRPSGVPKVAVGGVPMDAQVTKRLLPVPRFYSAMANIAHANSIRDRLPMAIMAAGSIHTPTMECTDETWAVSWDLQQKVATWKKLPAMPYGIYYHSISVHGGVAFTFGGHLCSESKGDKPFYYLNTVHRLELQEFTLPVRDDKNPDRIHVDFDRELFHRRR</sequence>
<dbReference type="SUPFAM" id="SSF117281">
    <property type="entry name" value="Kelch motif"/>
    <property type="match status" value="1"/>
</dbReference>
<evidence type="ECO:0000256" key="1">
    <source>
        <dbReference type="ARBA" id="ARBA00022441"/>
    </source>
</evidence>
<feature type="signal peptide" evidence="3">
    <location>
        <begin position="1"/>
        <end position="25"/>
    </location>
</feature>
<dbReference type="InterPro" id="IPR015915">
    <property type="entry name" value="Kelch-typ_b-propeller"/>
</dbReference>
<keyword evidence="3" id="KW-0732">Signal</keyword>
<protein>
    <recommendedName>
        <fullName evidence="4">Attractin/MKLN-like beta-propeller domain-containing protein</fullName>
    </recommendedName>
</protein>
<feature type="chain" id="PRO_5043766276" description="Attractin/MKLN-like beta-propeller domain-containing protein" evidence="3">
    <location>
        <begin position="26"/>
        <end position="446"/>
    </location>
</feature>
<organism evidence="5 6">
    <name type="scientific">[Myrmecia] bisecta</name>
    <dbReference type="NCBI Taxonomy" id="41462"/>
    <lineage>
        <taxon>Eukaryota</taxon>
        <taxon>Viridiplantae</taxon>
        <taxon>Chlorophyta</taxon>
        <taxon>core chlorophytes</taxon>
        <taxon>Trebouxiophyceae</taxon>
        <taxon>Trebouxiales</taxon>
        <taxon>Trebouxiaceae</taxon>
        <taxon>Myrmecia</taxon>
    </lineage>
</organism>
<evidence type="ECO:0000313" key="5">
    <source>
        <dbReference type="EMBL" id="KAK9820539.1"/>
    </source>
</evidence>
<dbReference type="PANTHER" id="PTHR23244:SF471">
    <property type="entry name" value="GUANINE NUCLEOTIDE-BINDING PROTEIN SUBUNIT BETA 1-RELATED"/>
    <property type="match status" value="1"/>
</dbReference>
<dbReference type="SUPFAM" id="SSF50965">
    <property type="entry name" value="Galactose oxidase, central domain"/>
    <property type="match status" value="1"/>
</dbReference>
<reference evidence="5 6" key="1">
    <citation type="journal article" date="2024" name="Nat. Commun.">
        <title>Phylogenomics reveals the evolutionary origins of lichenization in chlorophyte algae.</title>
        <authorList>
            <person name="Puginier C."/>
            <person name="Libourel C."/>
            <person name="Otte J."/>
            <person name="Skaloud P."/>
            <person name="Haon M."/>
            <person name="Grisel S."/>
            <person name="Petersen M."/>
            <person name="Berrin J.G."/>
            <person name="Delaux P.M."/>
            <person name="Dal Grande F."/>
            <person name="Keller J."/>
        </authorList>
    </citation>
    <scope>NUCLEOTIDE SEQUENCE [LARGE SCALE GENOMIC DNA]</scope>
    <source>
        <strain evidence="5 6">SAG 2043</strain>
    </source>
</reference>
<dbReference type="InterPro" id="IPR056737">
    <property type="entry name" value="Beta-prop_ATRN-MKLN-like"/>
</dbReference>
<keyword evidence="2" id="KW-0677">Repeat</keyword>
<keyword evidence="1" id="KW-0880">Kelch repeat</keyword>
<dbReference type="EMBL" id="JALJOR010000003">
    <property type="protein sequence ID" value="KAK9820539.1"/>
    <property type="molecule type" value="Genomic_DNA"/>
</dbReference>
<name>A0AAW1QGJ8_9CHLO</name>
<evidence type="ECO:0000256" key="3">
    <source>
        <dbReference type="SAM" id="SignalP"/>
    </source>
</evidence>
<dbReference type="Proteomes" id="UP001489004">
    <property type="component" value="Unassembled WGS sequence"/>
</dbReference>
<accession>A0AAW1QGJ8</accession>
<evidence type="ECO:0000256" key="2">
    <source>
        <dbReference type="ARBA" id="ARBA00022737"/>
    </source>
</evidence>
<evidence type="ECO:0000259" key="4">
    <source>
        <dbReference type="Pfam" id="PF24981"/>
    </source>
</evidence>
<dbReference type="AlphaFoldDB" id="A0AAW1QGJ8"/>
<dbReference type="PANTHER" id="PTHR23244">
    <property type="entry name" value="KELCH REPEAT DOMAIN"/>
    <property type="match status" value="1"/>
</dbReference>
<dbReference type="InterPro" id="IPR011043">
    <property type="entry name" value="Gal_Oxase/kelch_b-propeller"/>
</dbReference>
<proteinExistence type="predicted"/>
<dbReference type="Gene3D" id="2.120.10.80">
    <property type="entry name" value="Kelch-type beta propeller"/>
    <property type="match status" value="2"/>
</dbReference>
<dbReference type="Pfam" id="PF24981">
    <property type="entry name" value="Beta-prop_ATRN-LZTR1"/>
    <property type="match status" value="1"/>
</dbReference>
<evidence type="ECO:0000313" key="6">
    <source>
        <dbReference type="Proteomes" id="UP001489004"/>
    </source>
</evidence>